<organism evidence="6 7">
    <name type="scientific">Nocardioides panacisoli</name>
    <dbReference type="NCBI Taxonomy" id="627624"/>
    <lineage>
        <taxon>Bacteria</taxon>
        <taxon>Bacillati</taxon>
        <taxon>Actinomycetota</taxon>
        <taxon>Actinomycetes</taxon>
        <taxon>Propionibacteriales</taxon>
        <taxon>Nocardioidaceae</taxon>
        <taxon>Nocardioides</taxon>
    </lineage>
</organism>
<keyword evidence="2" id="KW-0547">Nucleotide-binding</keyword>
<dbReference type="GO" id="GO:0005524">
    <property type="term" value="F:ATP binding"/>
    <property type="evidence" value="ECO:0007669"/>
    <property type="project" value="UniProtKB-KW"/>
</dbReference>
<keyword evidence="1" id="KW-0677">Repeat</keyword>
<accession>A0ABP7J281</accession>
<dbReference type="InterPro" id="IPR027417">
    <property type="entry name" value="P-loop_NTPase"/>
</dbReference>
<feature type="domain" description="ABC transporter" evidence="5">
    <location>
        <begin position="310"/>
        <end position="516"/>
    </location>
</feature>
<dbReference type="PANTHER" id="PTHR19211">
    <property type="entry name" value="ATP-BINDING TRANSPORT PROTEIN-RELATED"/>
    <property type="match status" value="1"/>
</dbReference>
<dbReference type="PANTHER" id="PTHR19211:SF14">
    <property type="entry name" value="ATP-BINDING CASSETTE SUB-FAMILY F MEMBER 1"/>
    <property type="match status" value="1"/>
</dbReference>
<dbReference type="Proteomes" id="UP001501821">
    <property type="component" value="Unassembled WGS sequence"/>
</dbReference>
<evidence type="ECO:0000256" key="1">
    <source>
        <dbReference type="ARBA" id="ARBA00022737"/>
    </source>
</evidence>
<dbReference type="InterPro" id="IPR017871">
    <property type="entry name" value="ABC_transporter-like_CS"/>
</dbReference>
<name>A0ABP7J281_9ACTN</name>
<dbReference type="Pfam" id="PF12848">
    <property type="entry name" value="ABC_tran_Xtn"/>
    <property type="match status" value="1"/>
</dbReference>
<dbReference type="SUPFAM" id="SSF52540">
    <property type="entry name" value="P-loop containing nucleoside triphosphate hydrolases"/>
    <property type="match status" value="2"/>
</dbReference>
<proteinExistence type="predicted"/>
<evidence type="ECO:0000256" key="3">
    <source>
        <dbReference type="ARBA" id="ARBA00022840"/>
    </source>
</evidence>
<dbReference type="SMART" id="SM00382">
    <property type="entry name" value="AAA"/>
    <property type="match status" value="2"/>
</dbReference>
<dbReference type="InterPro" id="IPR050611">
    <property type="entry name" value="ABCF"/>
</dbReference>
<keyword evidence="4" id="KW-0175">Coiled coil</keyword>
<dbReference type="EMBL" id="BAABAH010000017">
    <property type="protein sequence ID" value="GAA3832414.1"/>
    <property type="molecule type" value="Genomic_DNA"/>
</dbReference>
<dbReference type="InterPro" id="IPR003593">
    <property type="entry name" value="AAA+_ATPase"/>
</dbReference>
<keyword evidence="3 6" id="KW-0067">ATP-binding</keyword>
<dbReference type="Pfam" id="PF00005">
    <property type="entry name" value="ABC_tran"/>
    <property type="match status" value="2"/>
</dbReference>
<dbReference type="InterPro" id="IPR003439">
    <property type="entry name" value="ABC_transporter-like_ATP-bd"/>
</dbReference>
<dbReference type="CDD" id="cd03221">
    <property type="entry name" value="ABCF_EF-3"/>
    <property type="match status" value="2"/>
</dbReference>
<keyword evidence="7" id="KW-1185">Reference proteome</keyword>
<reference evidence="7" key="1">
    <citation type="journal article" date="2019" name="Int. J. Syst. Evol. Microbiol.">
        <title>The Global Catalogue of Microorganisms (GCM) 10K type strain sequencing project: providing services to taxonomists for standard genome sequencing and annotation.</title>
        <authorList>
            <consortium name="The Broad Institute Genomics Platform"/>
            <consortium name="The Broad Institute Genome Sequencing Center for Infectious Disease"/>
            <person name="Wu L."/>
            <person name="Ma J."/>
        </authorList>
    </citation>
    <scope>NUCLEOTIDE SEQUENCE [LARGE SCALE GENOMIC DNA]</scope>
    <source>
        <strain evidence="7">JCM 16953</strain>
    </source>
</reference>
<gene>
    <name evidence="6" type="ORF">GCM10022242_36960</name>
</gene>
<sequence length="516" mass="55611">MENVSFRVAPGDKVGLVGRNGAGKTTLTRILAGEGLPAAGTVTSGGDVGYLPQDPRTGDPEQLARDRILGARGLDDVVRRLRAAEQEMGSDDTAVRERAMRRYERADAELHAGGGYAAEAEAATIAHSLGVTDRLLGQPLKTLSGGQRRRVELARILFSQAEVLLLDEPTNHLDADSIVWLRDFLKSYSGGFVVISHDTGLLDQTVNRVLHLDANRAVIDVYNMGWTAYLQQRETDEKRRKRERLNAENKAKTLTDQANRMRAKATKAQAAQSMLKRAERLMSGVEAERQSDKVARITFPKPAPCGRTPLTAAELSKSYGSLEVFTDVDLAIDRGSRVVILGLNGAGKTTLLRILAGIDQPDTGAVVPGHGLKLGYYAQEHETLDIGRTVLENLQSAAPQLTDTEARSVLGSFLFSGDDAHKPAGVLSGGEKTRLALAALVVSSANVLLLDEPTNNLDPASREEVLAAIRSYEGAIVLVTHDEGAVHALEPDRVLLLPDGDEDLWSPDYADLVALA</sequence>
<evidence type="ECO:0000259" key="5">
    <source>
        <dbReference type="PROSITE" id="PS50893"/>
    </source>
</evidence>
<dbReference type="PROSITE" id="PS50893">
    <property type="entry name" value="ABC_TRANSPORTER_2"/>
    <property type="match status" value="2"/>
</dbReference>
<evidence type="ECO:0000313" key="7">
    <source>
        <dbReference type="Proteomes" id="UP001501821"/>
    </source>
</evidence>
<feature type="coiled-coil region" evidence="4">
    <location>
        <begin position="244"/>
        <end position="288"/>
    </location>
</feature>
<evidence type="ECO:0000256" key="4">
    <source>
        <dbReference type="SAM" id="Coils"/>
    </source>
</evidence>
<protein>
    <submittedName>
        <fullName evidence="6">ABC-F family ATP-binding cassette domain-containing protein</fullName>
    </submittedName>
</protein>
<evidence type="ECO:0000256" key="2">
    <source>
        <dbReference type="ARBA" id="ARBA00022741"/>
    </source>
</evidence>
<dbReference type="InterPro" id="IPR032781">
    <property type="entry name" value="ABC_tran_Xtn"/>
</dbReference>
<dbReference type="Gene3D" id="3.40.50.300">
    <property type="entry name" value="P-loop containing nucleotide triphosphate hydrolases"/>
    <property type="match status" value="2"/>
</dbReference>
<comment type="caution">
    <text evidence="6">The sequence shown here is derived from an EMBL/GenBank/DDBJ whole genome shotgun (WGS) entry which is preliminary data.</text>
</comment>
<evidence type="ECO:0000313" key="6">
    <source>
        <dbReference type="EMBL" id="GAA3832414.1"/>
    </source>
</evidence>
<feature type="domain" description="ABC transporter" evidence="5">
    <location>
        <begin position="1"/>
        <end position="257"/>
    </location>
</feature>
<dbReference type="PROSITE" id="PS00211">
    <property type="entry name" value="ABC_TRANSPORTER_1"/>
    <property type="match status" value="2"/>
</dbReference>